<sequence length="285" mass="31891">MFPADLPLYFCGIPFRAHQVGRKLQWLLERGEIKQLIGGVYVDVRVPETISLRADALHLVVPPGATVCGRAAAWLHGIDSTALAPEPFRPEWTFAERPSAEIQGLRVTTPAATAIELATHLPRPFALSAVDGLLHAGMPMTDLMTAAAAYFAEHSTSQAAQLLRIADGRAESPGESWLRLRLFDARFPRPELQVPIEGNGRMYRLDLGYPNLPVDGRRLGLEYDSDQWHSSTKQQLKDETRRTELDALGWHIISIRRTDLWGSYPARELAVGGFLCQEPRLPRRW</sequence>
<dbReference type="SUPFAM" id="SSF52980">
    <property type="entry name" value="Restriction endonuclease-like"/>
    <property type="match status" value="1"/>
</dbReference>
<dbReference type="Gene3D" id="3.40.960.10">
    <property type="entry name" value="VSR Endonuclease"/>
    <property type="match status" value="1"/>
</dbReference>
<protein>
    <recommendedName>
        <fullName evidence="3">Transcriptional regulator, AbiEi antitoxin, Type IV TA system</fullName>
    </recommendedName>
</protein>
<dbReference type="OrthoDB" id="5517693at2"/>
<evidence type="ECO:0000313" key="2">
    <source>
        <dbReference type="Proteomes" id="UP000292346"/>
    </source>
</evidence>
<proteinExistence type="predicted"/>
<keyword evidence="2" id="KW-1185">Reference proteome</keyword>
<accession>A0A4R0HCI3</accession>
<gene>
    <name evidence="1" type="ORF">E0H45_20210</name>
</gene>
<evidence type="ECO:0008006" key="3">
    <source>
        <dbReference type="Google" id="ProtNLM"/>
    </source>
</evidence>
<dbReference type="RefSeq" id="WP_131339458.1">
    <property type="nucleotide sequence ID" value="NZ_SJJZ01000002.1"/>
</dbReference>
<dbReference type="AlphaFoldDB" id="A0A4R0HCI3"/>
<evidence type="ECO:0000313" key="1">
    <source>
        <dbReference type="EMBL" id="TCC08231.1"/>
    </source>
</evidence>
<reference evidence="1 2" key="1">
    <citation type="submission" date="2019-02" db="EMBL/GenBank/DDBJ databases">
        <title>Kribbella capetownensis sp. nov. and Kribbella speibonae sp. nov., isolated from soil.</title>
        <authorList>
            <person name="Curtis S.M."/>
            <person name="Norton I."/>
            <person name="Everest G.J."/>
            <person name="Meyers P.R."/>
        </authorList>
    </citation>
    <scope>NUCLEOTIDE SEQUENCE [LARGE SCALE GENOMIC DNA]</scope>
    <source>
        <strain evidence="1 2">KCTC 29219</strain>
    </source>
</reference>
<comment type="caution">
    <text evidence="1">The sequence shown here is derived from an EMBL/GenBank/DDBJ whole genome shotgun (WGS) entry which is preliminary data.</text>
</comment>
<dbReference type="EMBL" id="SJJZ01000002">
    <property type="protein sequence ID" value="TCC08231.1"/>
    <property type="molecule type" value="Genomic_DNA"/>
</dbReference>
<dbReference type="InterPro" id="IPR011335">
    <property type="entry name" value="Restrct_endonuc-II-like"/>
</dbReference>
<name>A0A4R0HCI3_9ACTN</name>
<dbReference type="Proteomes" id="UP000292346">
    <property type="component" value="Unassembled WGS sequence"/>
</dbReference>
<organism evidence="1 2">
    <name type="scientific">Kribbella soli</name>
    <dbReference type="NCBI Taxonomy" id="1124743"/>
    <lineage>
        <taxon>Bacteria</taxon>
        <taxon>Bacillati</taxon>
        <taxon>Actinomycetota</taxon>
        <taxon>Actinomycetes</taxon>
        <taxon>Propionibacteriales</taxon>
        <taxon>Kribbellaceae</taxon>
        <taxon>Kribbella</taxon>
    </lineage>
</organism>